<dbReference type="Proteomes" id="UP000008383">
    <property type="component" value="Unassembled WGS sequence"/>
</dbReference>
<dbReference type="InterPro" id="IPR046868">
    <property type="entry name" value="BAR_4"/>
</dbReference>
<feature type="domain" description="PH" evidence="3">
    <location>
        <begin position="312"/>
        <end position="421"/>
    </location>
</feature>
<dbReference type="Pfam" id="PF20400">
    <property type="entry name" value="BAR_4"/>
    <property type="match status" value="1"/>
</dbReference>
<feature type="compositionally biased region" description="Low complexity" evidence="2">
    <location>
        <begin position="9"/>
        <end position="30"/>
    </location>
</feature>
<feature type="compositionally biased region" description="Low complexity" evidence="2">
    <location>
        <begin position="496"/>
        <end position="520"/>
    </location>
</feature>
<dbReference type="InterPro" id="IPR011993">
    <property type="entry name" value="PH-like_dom_sf"/>
</dbReference>
<dbReference type="PROSITE" id="PS50003">
    <property type="entry name" value="PH_DOMAIN"/>
    <property type="match status" value="1"/>
</dbReference>
<dbReference type="AlphaFoldDB" id="D4D1J5"/>
<organism evidence="4 5">
    <name type="scientific">Trichophyton verrucosum (strain HKI 0517)</name>
    <dbReference type="NCBI Taxonomy" id="663202"/>
    <lineage>
        <taxon>Eukaryota</taxon>
        <taxon>Fungi</taxon>
        <taxon>Dikarya</taxon>
        <taxon>Ascomycota</taxon>
        <taxon>Pezizomycotina</taxon>
        <taxon>Eurotiomycetes</taxon>
        <taxon>Eurotiomycetidae</taxon>
        <taxon>Onygenales</taxon>
        <taxon>Arthrodermataceae</taxon>
        <taxon>Trichophyton</taxon>
    </lineage>
</organism>
<keyword evidence="5" id="KW-1185">Reference proteome</keyword>
<dbReference type="EMBL" id="ACYE01000054">
    <property type="protein sequence ID" value="EFE44260.1"/>
    <property type="molecule type" value="Genomic_DNA"/>
</dbReference>
<dbReference type="Gene3D" id="2.30.29.30">
    <property type="entry name" value="Pleckstrin-homology domain (PH domain)/Phosphotyrosine-binding domain (PTB)"/>
    <property type="match status" value="1"/>
</dbReference>
<evidence type="ECO:0000256" key="2">
    <source>
        <dbReference type="SAM" id="MobiDB-lite"/>
    </source>
</evidence>
<dbReference type="KEGG" id="tve:TRV_00946"/>
<comment type="caution">
    <text evidence="4">The sequence shown here is derived from an EMBL/GenBank/DDBJ whole genome shotgun (WGS) entry which is preliminary data.</text>
</comment>
<dbReference type="InterPro" id="IPR027267">
    <property type="entry name" value="AH/BAR_dom_sf"/>
</dbReference>
<evidence type="ECO:0000256" key="1">
    <source>
        <dbReference type="ARBA" id="ARBA00022553"/>
    </source>
</evidence>
<protein>
    <submittedName>
        <fullName evidence="4">PH domain protein</fullName>
    </submittedName>
</protein>
<feature type="region of interest" description="Disordered" evidence="2">
    <location>
        <begin position="1"/>
        <end position="40"/>
    </location>
</feature>
<sequence>MAFKSVLPRRSNTVTTNTTTATRTSTTTSTGEEDAIPDSDYKDTTNLLVERLQAWKHVCGNLEDYVATTMKVQKAHAKELEKVFKTVSDPIKEEHHFDQGATGVAGLFESLRRNTQGLAEAHADAENRMKTSVVSILENLHAEIKTKAKELGGGAIKHGKEVTKSRAVTQKHIELLGQYAATFETSKSRLDAAHDPYILSRGVTYRLGRQVADENLHFQEILTIQNSFPAFEKHIVETIQRAMNEFFQCMTAQTDHHRNMYSNIVNKAQEIGVDFEWNNFFKRNDATLLDPNAPPRDLATIKYANQDHHATKPLVEGILDRKSRAMLKGYTGGYFAVTPAGYLHGFKENDDTRHEPVPEISLYLPECTIGGFNDLKFSVKGKDLSGGKVGNAFHMTSEYNFKARTKNDLEQWQAVLTNSASWSGSGSAIASPGGSQVTSPVSPISPAATMPNAGESSTAGAAAVDTTEKAATTETPAVSEKPATETAPAPAPAPAPAGETAPATEPLPTAATTTGTEGATMKPTGQEEGVVSVPTAEKK</sequence>
<dbReference type="PANTHER" id="PTHR31941">
    <property type="entry name" value="CYTOSKELETAL SIGNALING PROTEIN SLM1"/>
    <property type="match status" value="1"/>
</dbReference>
<dbReference type="HOGENOM" id="CLU_038067_0_0_1"/>
<keyword evidence="1" id="KW-0597">Phosphoprotein</keyword>
<dbReference type="Gene3D" id="1.20.1270.60">
    <property type="entry name" value="Arfaptin homology (AH) domain/BAR domain"/>
    <property type="match status" value="1"/>
</dbReference>
<dbReference type="SUPFAM" id="SSF103657">
    <property type="entry name" value="BAR/IMD domain-like"/>
    <property type="match status" value="1"/>
</dbReference>
<feature type="compositionally biased region" description="Low complexity" evidence="2">
    <location>
        <begin position="421"/>
        <end position="435"/>
    </location>
</feature>
<proteinExistence type="predicted"/>
<dbReference type="InterPro" id="IPR046869">
    <property type="entry name" value="SLM1/RGC1-like_PH"/>
</dbReference>
<evidence type="ECO:0000313" key="5">
    <source>
        <dbReference type="Proteomes" id="UP000008383"/>
    </source>
</evidence>
<dbReference type="RefSeq" id="XP_003024871.1">
    <property type="nucleotide sequence ID" value="XM_003024825.1"/>
</dbReference>
<dbReference type="PANTHER" id="PTHR31941:SF1">
    <property type="entry name" value="CYTOSKELETAL SIGNALING PROTEIN SLM1"/>
    <property type="match status" value="1"/>
</dbReference>
<dbReference type="GeneID" id="9580362"/>
<dbReference type="OrthoDB" id="2264563at2759"/>
<feature type="compositionally biased region" description="Low complexity" evidence="2">
    <location>
        <begin position="459"/>
        <end position="477"/>
    </location>
</feature>
<evidence type="ECO:0000313" key="4">
    <source>
        <dbReference type="EMBL" id="EFE44260.1"/>
    </source>
</evidence>
<reference evidence="5" key="1">
    <citation type="journal article" date="2011" name="Genome Biol.">
        <title>Comparative and functional genomics provide insights into the pathogenicity of dermatophytic fungi.</title>
        <authorList>
            <person name="Burmester A."/>
            <person name="Shelest E."/>
            <person name="Gloeckner G."/>
            <person name="Heddergott C."/>
            <person name="Schindler S."/>
            <person name="Staib P."/>
            <person name="Heidel A."/>
            <person name="Felder M."/>
            <person name="Petzold A."/>
            <person name="Szafranski K."/>
            <person name="Feuermann M."/>
            <person name="Pedruzzi I."/>
            <person name="Priebe S."/>
            <person name="Groth M."/>
            <person name="Winkler R."/>
            <person name="Li W."/>
            <person name="Kniemeyer O."/>
            <person name="Schroeckh V."/>
            <person name="Hertweck C."/>
            <person name="Hube B."/>
            <person name="White T.C."/>
            <person name="Platzer M."/>
            <person name="Guthke R."/>
            <person name="Heitman J."/>
            <person name="Woestemeyer J."/>
            <person name="Zipfel P.F."/>
            <person name="Monod M."/>
            <person name="Brakhage A.A."/>
        </authorList>
    </citation>
    <scope>NUCLEOTIDE SEQUENCE [LARGE SCALE GENOMIC DNA]</scope>
    <source>
        <strain evidence="5">HKI 0517</strain>
    </source>
</reference>
<gene>
    <name evidence="4" type="ORF">TRV_00946</name>
</gene>
<name>D4D1J5_TRIVH</name>
<dbReference type="InterPro" id="IPR001849">
    <property type="entry name" value="PH_domain"/>
</dbReference>
<feature type="region of interest" description="Disordered" evidence="2">
    <location>
        <begin position="421"/>
        <end position="539"/>
    </location>
</feature>
<dbReference type="SUPFAM" id="SSF50729">
    <property type="entry name" value="PH domain-like"/>
    <property type="match status" value="1"/>
</dbReference>
<dbReference type="Pfam" id="PF20399">
    <property type="entry name" value="PH_20"/>
    <property type="match status" value="1"/>
</dbReference>
<accession>D4D1J5</accession>
<evidence type="ECO:0000259" key="3">
    <source>
        <dbReference type="PROSITE" id="PS50003"/>
    </source>
</evidence>